<protein>
    <submittedName>
        <fullName evidence="2">Uncharacterized protein</fullName>
    </submittedName>
</protein>
<feature type="region of interest" description="Disordered" evidence="1">
    <location>
        <begin position="249"/>
        <end position="321"/>
    </location>
</feature>
<dbReference type="EMBL" id="CDMY01000164">
    <property type="protein sequence ID" value="CEL93421.1"/>
    <property type="molecule type" value="Genomic_DNA"/>
</dbReference>
<feature type="region of interest" description="Disordered" evidence="1">
    <location>
        <begin position="518"/>
        <end position="539"/>
    </location>
</feature>
<feature type="region of interest" description="Disordered" evidence="1">
    <location>
        <begin position="203"/>
        <end position="230"/>
    </location>
</feature>
<feature type="region of interest" description="Disordered" evidence="1">
    <location>
        <begin position="1"/>
        <end position="25"/>
    </location>
</feature>
<accession>A0A0G4EDI6</accession>
<dbReference type="Proteomes" id="UP000041254">
    <property type="component" value="Unassembled WGS sequence"/>
</dbReference>
<feature type="compositionally biased region" description="Low complexity" evidence="1">
    <location>
        <begin position="249"/>
        <end position="259"/>
    </location>
</feature>
<dbReference type="VEuPathDB" id="CryptoDB:Vbra_3682"/>
<feature type="compositionally biased region" description="Low complexity" evidence="1">
    <location>
        <begin position="350"/>
        <end position="362"/>
    </location>
</feature>
<keyword evidence="3" id="KW-1185">Reference proteome</keyword>
<feature type="compositionally biased region" description="Low complexity" evidence="1">
    <location>
        <begin position="387"/>
        <end position="396"/>
    </location>
</feature>
<evidence type="ECO:0000313" key="3">
    <source>
        <dbReference type="Proteomes" id="UP000041254"/>
    </source>
</evidence>
<feature type="compositionally biased region" description="Low complexity" evidence="1">
    <location>
        <begin position="219"/>
        <end position="230"/>
    </location>
</feature>
<feature type="compositionally biased region" description="Low complexity" evidence="1">
    <location>
        <begin position="1"/>
        <end position="11"/>
    </location>
</feature>
<reference evidence="2 3" key="1">
    <citation type="submission" date="2014-11" db="EMBL/GenBank/DDBJ databases">
        <authorList>
            <person name="Zhu J."/>
            <person name="Qi W."/>
            <person name="Song R."/>
        </authorList>
    </citation>
    <scope>NUCLEOTIDE SEQUENCE [LARGE SCALE GENOMIC DNA]</scope>
</reference>
<name>A0A0G4EDI6_VITBC</name>
<evidence type="ECO:0000256" key="1">
    <source>
        <dbReference type="SAM" id="MobiDB-lite"/>
    </source>
</evidence>
<feature type="compositionally biased region" description="Polar residues" evidence="1">
    <location>
        <begin position="518"/>
        <end position="527"/>
    </location>
</feature>
<feature type="compositionally biased region" description="Pro residues" evidence="1">
    <location>
        <begin position="529"/>
        <end position="539"/>
    </location>
</feature>
<evidence type="ECO:0000313" key="2">
    <source>
        <dbReference type="EMBL" id="CEL93421.1"/>
    </source>
</evidence>
<feature type="region of interest" description="Disordered" evidence="1">
    <location>
        <begin position="350"/>
        <end position="369"/>
    </location>
</feature>
<dbReference type="PhylomeDB" id="A0A0G4EDI6"/>
<feature type="compositionally biased region" description="Low complexity" evidence="1">
    <location>
        <begin position="280"/>
        <end position="316"/>
    </location>
</feature>
<proteinExistence type="predicted"/>
<sequence>MAAAAASSSSAAPPPQTEVMASCSSAGRYREGTRVLLTSGTRRGANESYVWLKADVYRIEETSKGSLLFMREVGGREEFKQVVPHRTSVPINTNPQPPVVWDFSKKAPAHFSDDLLASVFSFMTPRELSTIIPPTRTTAPDKITLLYKQPRRQKPIRTKFRCRLSSVGGHTTTPSPLSAMASSSALPWPNFGPLCAGAAFGSSNGETTAASKEAPADVELPGVPSVSSLSGGLSLSGISTGEGGLWSPAAAGSSGAATPAPKPRTRAKRVSAARPVASITTGPATTTTTQTHGGSAAAPAEAPSTAQSTTTAASGPFDIGKASTRGGGNLFGGGAASGGDSLFGRVGSTGSRLSGTGTRTGRIFGQTPGSVLGGSIFGGTGVAASSVSSGAPFSTGDSLSGGAALRSGQQRPDGAAQSSPSLIHTAALHQQTLIAIDSSTDADRQFWESMTPEEAFQLGKRLPNLTALRMVQPRSDRLWGLDRMICVVEGHAAGRWEACEKEGQHHIAKGSLETIHFTPTSSTSSVKQPRPPIAPSFAPPPTLHALRTVTGVARQHRVLADRSWHMPALEYVDQEGWDAETLGRFISSSSSLKEVGGRRRSWEEWAGLFENLPIAFDGQPGPLRHLQTIGGIGSGRGGTLDQYRQGARGLQAVLTSRGCHKALTRLDVRIPPFQDHDSLSALLAVDGFISTCCVSPDVPLNVQVTRPGSFELSLFYADAFPPRPSPFIKTAIQEAARQARYVTYTISQHDITHPVYSPSQTAVEIAKTLSFDKAKEVYVSSAYGFVLPPPGTPSPIPAVINDMQPFPVAEELHIRSAFGGALGRLLGQKMPKMPMRVQVVWFAAAVSAEDRIAVLEALGEEREVDSVAVGDEEEPVSLTQGGAFDGWRSQGLPSLRSVDMYLLVPHDLEDAVAAELIRDGLSTILTAGLRGLRRVELHLQTIGGIEYDDDDETPEQYREGARRLQDVLTSRGCHKSLTRLDVRIPPFQDHDSLSALLAVDGFINTCCVSPDVPLNVQVTRPGSFELSLFYADAFPPRPSPFIKTAIQEAAKQARYVTYTISQHDITHPVYSPSQTAVEIAKTLSFDKTKEVYVSSAYGFVLPPPGTPSPIPAVINDMQPFPVAEELHIRSAFGGAPGRLLGQEMPKMPMRVQVVWFGAAVSAEDRIAVVEALGQEREVDSVAVGDEEPVSLTQGGAFDGWRSQGLPSLRSVDMYLLVPHELEDAVAAELIRYGLSAILTAGLRGLRRVELWLEGEANDSILTAIRQLLPNGTEIDDFTINTRRTLVEATRRY</sequence>
<organism evidence="2 3">
    <name type="scientific">Vitrella brassicaformis (strain CCMP3155)</name>
    <dbReference type="NCBI Taxonomy" id="1169540"/>
    <lineage>
        <taxon>Eukaryota</taxon>
        <taxon>Sar</taxon>
        <taxon>Alveolata</taxon>
        <taxon>Colpodellida</taxon>
        <taxon>Vitrellaceae</taxon>
        <taxon>Vitrella</taxon>
    </lineage>
</organism>
<gene>
    <name evidence="2" type="ORF">Vbra_3682</name>
</gene>
<dbReference type="InParanoid" id="A0A0G4EDI6"/>
<feature type="region of interest" description="Disordered" evidence="1">
    <location>
        <begin position="387"/>
        <end position="418"/>
    </location>
</feature>